<evidence type="ECO:0000256" key="1">
    <source>
        <dbReference type="SAM" id="MobiDB-lite"/>
    </source>
</evidence>
<name>A0A9W8JCR7_9AGAR</name>
<evidence type="ECO:0000313" key="2">
    <source>
        <dbReference type="EMBL" id="KAJ2932247.1"/>
    </source>
</evidence>
<dbReference type="EMBL" id="JANBPK010000777">
    <property type="protein sequence ID" value="KAJ2932247.1"/>
    <property type="molecule type" value="Genomic_DNA"/>
</dbReference>
<protein>
    <submittedName>
        <fullName evidence="2">Uncharacterized protein</fullName>
    </submittedName>
</protein>
<dbReference type="Proteomes" id="UP001140091">
    <property type="component" value="Unassembled WGS sequence"/>
</dbReference>
<dbReference type="OrthoDB" id="10384949at2759"/>
<evidence type="ECO:0000313" key="3">
    <source>
        <dbReference type="Proteomes" id="UP001140091"/>
    </source>
</evidence>
<feature type="region of interest" description="Disordered" evidence="1">
    <location>
        <begin position="17"/>
        <end position="39"/>
    </location>
</feature>
<comment type="caution">
    <text evidence="2">The sequence shown here is derived from an EMBL/GenBank/DDBJ whole genome shotgun (WGS) entry which is preliminary data.</text>
</comment>
<reference evidence="2" key="1">
    <citation type="submission" date="2022-06" db="EMBL/GenBank/DDBJ databases">
        <title>Genome Sequence of Candolleomyces eurysporus.</title>
        <authorList>
            <person name="Buettner E."/>
        </authorList>
    </citation>
    <scope>NUCLEOTIDE SEQUENCE</scope>
    <source>
        <strain evidence="2">VTCC 930004</strain>
    </source>
</reference>
<proteinExistence type="predicted"/>
<dbReference type="AlphaFoldDB" id="A0A9W8JCR7"/>
<accession>A0A9W8JCR7</accession>
<organism evidence="2 3">
    <name type="scientific">Candolleomyces eurysporus</name>
    <dbReference type="NCBI Taxonomy" id="2828524"/>
    <lineage>
        <taxon>Eukaryota</taxon>
        <taxon>Fungi</taxon>
        <taxon>Dikarya</taxon>
        <taxon>Basidiomycota</taxon>
        <taxon>Agaricomycotina</taxon>
        <taxon>Agaricomycetes</taxon>
        <taxon>Agaricomycetidae</taxon>
        <taxon>Agaricales</taxon>
        <taxon>Agaricineae</taxon>
        <taxon>Psathyrellaceae</taxon>
        <taxon>Candolleomyces</taxon>
    </lineage>
</organism>
<feature type="non-terminal residue" evidence="2">
    <location>
        <position position="1"/>
    </location>
</feature>
<feature type="compositionally biased region" description="Polar residues" evidence="1">
    <location>
        <begin position="28"/>
        <end position="39"/>
    </location>
</feature>
<gene>
    <name evidence="2" type="ORF">H1R20_g4857</name>
</gene>
<keyword evidence="3" id="KW-1185">Reference proteome</keyword>
<sequence>MPAAGVVSIVDSQFGGAYPAADEKGKPDTTSPPGCHISTTNPAAVRVITENRVESYVFQGDTVISREPGDETLHLEVFVPFNNPANSVEDGGNQAPPGFNYRAHYVKAGSEDTRTKAVSTDQEGFGCSVF</sequence>